<dbReference type="PANTHER" id="PTHR46796">
    <property type="entry name" value="HTH-TYPE TRANSCRIPTIONAL ACTIVATOR RHAS-RELATED"/>
    <property type="match status" value="1"/>
</dbReference>
<dbReference type="InterPro" id="IPR009057">
    <property type="entry name" value="Homeodomain-like_sf"/>
</dbReference>
<evidence type="ECO:0000313" key="6">
    <source>
        <dbReference type="Proteomes" id="UP001501637"/>
    </source>
</evidence>
<dbReference type="Proteomes" id="UP001501637">
    <property type="component" value="Unassembled WGS sequence"/>
</dbReference>
<gene>
    <name evidence="5" type="ORF">GCM10010449_79060</name>
</gene>
<dbReference type="InterPro" id="IPR037923">
    <property type="entry name" value="HTH-like"/>
</dbReference>
<evidence type="ECO:0000259" key="4">
    <source>
        <dbReference type="PROSITE" id="PS01124"/>
    </source>
</evidence>
<organism evidence="5 6">
    <name type="scientific">Streptomyces rectiviolaceus</name>
    <dbReference type="NCBI Taxonomy" id="332591"/>
    <lineage>
        <taxon>Bacteria</taxon>
        <taxon>Bacillati</taxon>
        <taxon>Actinomycetota</taxon>
        <taxon>Actinomycetes</taxon>
        <taxon>Kitasatosporales</taxon>
        <taxon>Streptomycetaceae</taxon>
        <taxon>Streptomyces</taxon>
    </lineage>
</organism>
<evidence type="ECO:0000256" key="1">
    <source>
        <dbReference type="ARBA" id="ARBA00023015"/>
    </source>
</evidence>
<dbReference type="EMBL" id="BAAAUG010000201">
    <property type="protein sequence ID" value="GAA3148528.1"/>
    <property type="molecule type" value="Genomic_DNA"/>
</dbReference>
<dbReference type="RefSeq" id="WP_344529869.1">
    <property type="nucleotide sequence ID" value="NZ_BAAAUG010000201.1"/>
</dbReference>
<dbReference type="SMART" id="SM00342">
    <property type="entry name" value="HTH_ARAC"/>
    <property type="match status" value="1"/>
</dbReference>
<dbReference type="Gene3D" id="1.10.10.60">
    <property type="entry name" value="Homeodomain-like"/>
    <property type="match status" value="1"/>
</dbReference>
<keyword evidence="3" id="KW-0804">Transcription</keyword>
<evidence type="ECO:0000313" key="5">
    <source>
        <dbReference type="EMBL" id="GAA3148528.1"/>
    </source>
</evidence>
<dbReference type="Pfam" id="PF12833">
    <property type="entry name" value="HTH_18"/>
    <property type="match status" value="1"/>
</dbReference>
<dbReference type="SUPFAM" id="SSF51215">
    <property type="entry name" value="Regulatory protein AraC"/>
    <property type="match status" value="1"/>
</dbReference>
<dbReference type="InterPro" id="IPR003313">
    <property type="entry name" value="AraC-bd"/>
</dbReference>
<comment type="caution">
    <text evidence="5">The sequence shown here is derived from an EMBL/GenBank/DDBJ whole genome shotgun (WGS) entry which is preliminary data.</text>
</comment>
<dbReference type="Pfam" id="PF02311">
    <property type="entry name" value="AraC_binding"/>
    <property type="match status" value="1"/>
</dbReference>
<evidence type="ECO:0000256" key="2">
    <source>
        <dbReference type="ARBA" id="ARBA00023125"/>
    </source>
</evidence>
<name>A0ABP6NI87_9ACTN</name>
<dbReference type="PROSITE" id="PS01124">
    <property type="entry name" value="HTH_ARAC_FAMILY_2"/>
    <property type="match status" value="1"/>
</dbReference>
<dbReference type="InterPro" id="IPR050204">
    <property type="entry name" value="AraC_XylS_family_regulators"/>
</dbReference>
<feature type="domain" description="HTH araC/xylS-type" evidence="4">
    <location>
        <begin position="178"/>
        <end position="275"/>
    </location>
</feature>
<sequence>MGAGQSWARYWRDGTRPLEAMHAHFLDHVYPPHSHDTYSFGITDAGAQRFRCRGAAHTSGAGMVMAFNPDEVHDGQAAAELGYQYRIVHIGPAVVRQVLADATDGRSDSMPLFVQPVLTDPVLADALARLHAALVTRQNPLLRDERLTAAVTAMSHRGATRAPHLRTPARGAQREVARRARALLHDAYLEPVRADFLARTVGCSRFALYRAFRAEFGMAPSDYQRQLRLRRARHLLTTGATSADAAAAAGFADQAHFSRWFQRTYGITPSTFQRAR</sequence>
<reference evidence="6" key="1">
    <citation type="journal article" date="2019" name="Int. J. Syst. Evol. Microbiol.">
        <title>The Global Catalogue of Microorganisms (GCM) 10K type strain sequencing project: providing services to taxonomists for standard genome sequencing and annotation.</title>
        <authorList>
            <consortium name="The Broad Institute Genomics Platform"/>
            <consortium name="The Broad Institute Genome Sequencing Center for Infectious Disease"/>
            <person name="Wu L."/>
            <person name="Ma J."/>
        </authorList>
    </citation>
    <scope>NUCLEOTIDE SEQUENCE [LARGE SCALE GENOMIC DNA]</scope>
    <source>
        <strain evidence="6">JCM 9092</strain>
    </source>
</reference>
<keyword evidence="2" id="KW-0238">DNA-binding</keyword>
<proteinExistence type="predicted"/>
<accession>A0ABP6NI87</accession>
<keyword evidence="1" id="KW-0805">Transcription regulation</keyword>
<dbReference type="SUPFAM" id="SSF46689">
    <property type="entry name" value="Homeodomain-like"/>
    <property type="match status" value="2"/>
</dbReference>
<dbReference type="InterPro" id="IPR018060">
    <property type="entry name" value="HTH_AraC"/>
</dbReference>
<dbReference type="PANTHER" id="PTHR46796:SF2">
    <property type="entry name" value="TRANSCRIPTIONAL REGULATORY PROTEIN"/>
    <property type="match status" value="1"/>
</dbReference>
<keyword evidence="6" id="KW-1185">Reference proteome</keyword>
<evidence type="ECO:0000256" key="3">
    <source>
        <dbReference type="ARBA" id="ARBA00023163"/>
    </source>
</evidence>
<protein>
    <submittedName>
        <fullName evidence="5">AraC family transcriptional regulator</fullName>
    </submittedName>
</protein>